<evidence type="ECO:0000256" key="5">
    <source>
        <dbReference type="ARBA" id="ARBA00023163"/>
    </source>
</evidence>
<feature type="domain" description="RNA polymerase sigma factor 70 region 4 type 2" evidence="8">
    <location>
        <begin position="104"/>
        <end position="154"/>
    </location>
</feature>
<feature type="region of interest" description="Disordered" evidence="6">
    <location>
        <begin position="73"/>
        <end position="98"/>
    </location>
</feature>
<dbReference type="InterPro" id="IPR036388">
    <property type="entry name" value="WH-like_DNA-bd_sf"/>
</dbReference>
<dbReference type="RefSeq" id="WP_343917002.1">
    <property type="nucleotide sequence ID" value="NZ_BAAAJT010000002.1"/>
</dbReference>
<keyword evidence="10" id="KW-1185">Reference proteome</keyword>
<name>A0ABW4TJ17_9ACTN</name>
<evidence type="ECO:0000256" key="1">
    <source>
        <dbReference type="ARBA" id="ARBA00010641"/>
    </source>
</evidence>
<dbReference type="InterPro" id="IPR013325">
    <property type="entry name" value="RNA_pol_sigma_r2"/>
</dbReference>
<dbReference type="InterPro" id="IPR014325">
    <property type="entry name" value="RNA_pol_sigma-E_actinobac"/>
</dbReference>
<dbReference type="PANTHER" id="PTHR43133:SF50">
    <property type="entry name" value="ECF RNA POLYMERASE SIGMA FACTOR SIGM"/>
    <property type="match status" value="1"/>
</dbReference>
<comment type="similarity">
    <text evidence="1">Belongs to the sigma-70 factor family. ECF subfamily.</text>
</comment>
<feature type="compositionally biased region" description="Basic and acidic residues" evidence="6">
    <location>
        <begin position="80"/>
        <end position="90"/>
    </location>
</feature>
<keyword evidence="2" id="KW-0805">Transcription regulation</keyword>
<dbReference type="Gene3D" id="1.10.10.10">
    <property type="entry name" value="Winged helix-like DNA-binding domain superfamily/Winged helix DNA-binding domain"/>
    <property type="match status" value="1"/>
</dbReference>
<evidence type="ECO:0000256" key="2">
    <source>
        <dbReference type="ARBA" id="ARBA00023015"/>
    </source>
</evidence>
<dbReference type="InterPro" id="IPR039425">
    <property type="entry name" value="RNA_pol_sigma-70-like"/>
</dbReference>
<dbReference type="SUPFAM" id="SSF88946">
    <property type="entry name" value="Sigma2 domain of RNA polymerase sigma factors"/>
    <property type="match status" value="1"/>
</dbReference>
<dbReference type="Gene3D" id="1.10.1740.10">
    <property type="match status" value="1"/>
</dbReference>
<evidence type="ECO:0000256" key="4">
    <source>
        <dbReference type="ARBA" id="ARBA00023125"/>
    </source>
</evidence>
<evidence type="ECO:0000259" key="8">
    <source>
        <dbReference type="Pfam" id="PF08281"/>
    </source>
</evidence>
<keyword evidence="3" id="KW-0731">Sigma factor</keyword>
<dbReference type="NCBIfam" id="TIGR02983">
    <property type="entry name" value="SigE-fam_strep"/>
    <property type="match status" value="1"/>
</dbReference>
<dbReference type="NCBIfam" id="TIGR02937">
    <property type="entry name" value="sigma70-ECF"/>
    <property type="match status" value="1"/>
</dbReference>
<dbReference type="SUPFAM" id="SSF88659">
    <property type="entry name" value="Sigma3 and sigma4 domains of RNA polymerase sigma factors"/>
    <property type="match status" value="1"/>
</dbReference>
<dbReference type="CDD" id="cd06171">
    <property type="entry name" value="Sigma70_r4"/>
    <property type="match status" value="1"/>
</dbReference>
<dbReference type="Proteomes" id="UP001597351">
    <property type="component" value="Unassembled WGS sequence"/>
</dbReference>
<sequence length="169" mass="18646">MATGDDADFAEFARARAGQLYRSAFLLCGDRQLAEDLVQETFAKVYVAWRKRLAAPIDNPAAYAHTTLVRTHISARRRRSSTERPSDRLPEQPATGPDSALRLTLTQALARLEPSDRALLVMRYLDDVSVADTAEALGISSGAVRNRSLRALDRIRPLLGDVTFAELHA</sequence>
<dbReference type="EMBL" id="JBHUGD010000003">
    <property type="protein sequence ID" value="MFD1946652.1"/>
    <property type="molecule type" value="Genomic_DNA"/>
</dbReference>
<dbReference type="PANTHER" id="PTHR43133">
    <property type="entry name" value="RNA POLYMERASE ECF-TYPE SIGMA FACTO"/>
    <property type="match status" value="1"/>
</dbReference>
<reference evidence="10" key="1">
    <citation type="journal article" date="2019" name="Int. J. Syst. Evol. Microbiol.">
        <title>The Global Catalogue of Microorganisms (GCM) 10K type strain sequencing project: providing services to taxonomists for standard genome sequencing and annotation.</title>
        <authorList>
            <consortium name="The Broad Institute Genomics Platform"/>
            <consortium name="The Broad Institute Genome Sequencing Center for Infectious Disease"/>
            <person name="Wu L."/>
            <person name="Ma J."/>
        </authorList>
    </citation>
    <scope>NUCLEOTIDE SEQUENCE [LARGE SCALE GENOMIC DNA]</scope>
    <source>
        <strain evidence="10">CGMCC 1.12477</strain>
    </source>
</reference>
<organism evidence="9 10">
    <name type="scientific">Nocardioides aestuarii</name>
    <dbReference type="NCBI Taxonomy" id="252231"/>
    <lineage>
        <taxon>Bacteria</taxon>
        <taxon>Bacillati</taxon>
        <taxon>Actinomycetota</taxon>
        <taxon>Actinomycetes</taxon>
        <taxon>Propionibacteriales</taxon>
        <taxon>Nocardioidaceae</taxon>
        <taxon>Nocardioides</taxon>
    </lineage>
</organism>
<keyword evidence="5" id="KW-0804">Transcription</keyword>
<feature type="domain" description="RNA polymerase sigma-70 region 2" evidence="7">
    <location>
        <begin position="15"/>
        <end position="81"/>
    </location>
</feature>
<evidence type="ECO:0000259" key="7">
    <source>
        <dbReference type="Pfam" id="PF04542"/>
    </source>
</evidence>
<dbReference type="InterPro" id="IPR013249">
    <property type="entry name" value="RNA_pol_sigma70_r4_t2"/>
</dbReference>
<dbReference type="Pfam" id="PF08281">
    <property type="entry name" value="Sigma70_r4_2"/>
    <property type="match status" value="1"/>
</dbReference>
<evidence type="ECO:0000313" key="9">
    <source>
        <dbReference type="EMBL" id="MFD1946652.1"/>
    </source>
</evidence>
<comment type="caution">
    <text evidence="9">The sequence shown here is derived from an EMBL/GenBank/DDBJ whole genome shotgun (WGS) entry which is preliminary data.</text>
</comment>
<evidence type="ECO:0000256" key="6">
    <source>
        <dbReference type="SAM" id="MobiDB-lite"/>
    </source>
</evidence>
<dbReference type="InterPro" id="IPR013324">
    <property type="entry name" value="RNA_pol_sigma_r3/r4-like"/>
</dbReference>
<evidence type="ECO:0000313" key="10">
    <source>
        <dbReference type="Proteomes" id="UP001597351"/>
    </source>
</evidence>
<dbReference type="InterPro" id="IPR007627">
    <property type="entry name" value="RNA_pol_sigma70_r2"/>
</dbReference>
<proteinExistence type="inferred from homology"/>
<dbReference type="Pfam" id="PF04542">
    <property type="entry name" value="Sigma70_r2"/>
    <property type="match status" value="1"/>
</dbReference>
<accession>A0ABW4TJ17</accession>
<gene>
    <name evidence="9" type="ORF">ACFSDE_07610</name>
</gene>
<protein>
    <submittedName>
        <fullName evidence="9">SigE family RNA polymerase sigma factor</fullName>
    </submittedName>
</protein>
<evidence type="ECO:0000256" key="3">
    <source>
        <dbReference type="ARBA" id="ARBA00023082"/>
    </source>
</evidence>
<keyword evidence="4" id="KW-0238">DNA-binding</keyword>
<dbReference type="InterPro" id="IPR014284">
    <property type="entry name" value="RNA_pol_sigma-70_dom"/>
</dbReference>